<gene>
    <name evidence="1" type="ORF">BOO71_0002383</name>
</gene>
<proteinExistence type="predicted"/>
<dbReference type="RefSeq" id="WP_075830695.1">
    <property type="nucleotide sequence ID" value="NZ_MSTI01000028.1"/>
</dbReference>
<protein>
    <submittedName>
        <fullName evidence="1">Uncharacterized protein</fullName>
    </submittedName>
</protein>
<reference evidence="1 2" key="1">
    <citation type="submission" date="2017-01" db="EMBL/GenBank/DDBJ databases">
        <title>Genome Analysis of Deinococcus marmoris KOPRI26562.</title>
        <authorList>
            <person name="Kim J.H."/>
            <person name="Oh H.-M."/>
        </authorList>
    </citation>
    <scope>NUCLEOTIDE SEQUENCE [LARGE SCALE GENOMIC DNA]</scope>
    <source>
        <strain evidence="1 2">KOPRI26562</strain>
    </source>
</reference>
<dbReference type="Proteomes" id="UP000186607">
    <property type="component" value="Unassembled WGS sequence"/>
</dbReference>
<keyword evidence="2" id="KW-1185">Reference proteome</keyword>
<evidence type="ECO:0000313" key="2">
    <source>
        <dbReference type="Proteomes" id="UP000186607"/>
    </source>
</evidence>
<sequence>MTAPTRTELKAAADAFNAAQNDAALEPQYQQLRDAAAQGDYSRTVQIGAAQSSHFLAVCADGGLGVTDTDPGNPDLKTYLVSWA</sequence>
<accession>A0A1U7P317</accession>
<evidence type="ECO:0000313" key="1">
    <source>
        <dbReference type="EMBL" id="OLV19548.1"/>
    </source>
</evidence>
<organism evidence="1 2">
    <name type="scientific">Deinococcus marmoris</name>
    <dbReference type="NCBI Taxonomy" id="249408"/>
    <lineage>
        <taxon>Bacteria</taxon>
        <taxon>Thermotogati</taxon>
        <taxon>Deinococcota</taxon>
        <taxon>Deinococci</taxon>
        <taxon>Deinococcales</taxon>
        <taxon>Deinococcaceae</taxon>
        <taxon>Deinococcus</taxon>
    </lineage>
</organism>
<comment type="caution">
    <text evidence="1">The sequence shown here is derived from an EMBL/GenBank/DDBJ whole genome shotgun (WGS) entry which is preliminary data.</text>
</comment>
<name>A0A1U7P317_9DEIO</name>
<dbReference type="EMBL" id="MSTI01000028">
    <property type="protein sequence ID" value="OLV19548.1"/>
    <property type="molecule type" value="Genomic_DNA"/>
</dbReference>
<dbReference type="STRING" id="249408.BOO71_0002383"/>
<dbReference type="AlphaFoldDB" id="A0A1U7P317"/>